<gene>
    <name evidence="1" type="ORF">HHL22_07760</name>
</gene>
<organism evidence="1 2">
    <name type="scientific">Hymenobacter polaris</name>
    <dbReference type="NCBI Taxonomy" id="2682546"/>
    <lineage>
        <taxon>Bacteria</taxon>
        <taxon>Pseudomonadati</taxon>
        <taxon>Bacteroidota</taxon>
        <taxon>Cytophagia</taxon>
        <taxon>Cytophagales</taxon>
        <taxon>Hymenobacteraceae</taxon>
        <taxon>Hymenobacter</taxon>
    </lineage>
</organism>
<dbReference type="InterPro" id="IPR011204">
    <property type="entry name" value="Virulence_RhuM-like"/>
</dbReference>
<dbReference type="AlphaFoldDB" id="A0A7Y0FM36"/>
<reference evidence="1 2" key="1">
    <citation type="submission" date="2020-04" db="EMBL/GenBank/DDBJ databases">
        <title>Hymenobacter polaris sp. nov., isolated from Arctic soil.</title>
        <authorList>
            <person name="Dahal R.H."/>
        </authorList>
    </citation>
    <scope>NUCLEOTIDE SEQUENCE [LARGE SCALE GENOMIC DNA]</scope>
    <source>
        <strain evidence="1 2">RP-2-7</strain>
    </source>
</reference>
<name>A0A7Y0FM36_9BACT</name>
<dbReference type="RefSeq" id="WP_169530356.1">
    <property type="nucleotide sequence ID" value="NZ_JABBGH010000001.1"/>
</dbReference>
<dbReference type="Pfam" id="PF13310">
    <property type="entry name" value="Virulence_RhuM"/>
    <property type="match status" value="1"/>
</dbReference>
<dbReference type="EMBL" id="JABBGH010000001">
    <property type="protein sequence ID" value="NML65100.1"/>
    <property type="molecule type" value="Genomic_DNA"/>
</dbReference>
<comment type="caution">
    <text evidence="1">The sequence shown here is derived from an EMBL/GenBank/DDBJ whole genome shotgun (WGS) entry which is preliminary data.</text>
</comment>
<dbReference type="PANTHER" id="PTHR35810:SF1">
    <property type="entry name" value="CYTOPLASMIC PROTEIN"/>
    <property type="match status" value="1"/>
</dbReference>
<dbReference type="Proteomes" id="UP000559626">
    <property type="component" value="Unassembled WGS sequence"/>
</dbReference>
<accession>A0A7Y0FM36</accession>
<evidence type="ECO:0000313" key="2">
    <source>
        <dbReference type="Proteomes" id="UP000559626"/>
    </source>
</evidence>
<proteinExistence type="predicted"/>
<dbReference type="PANTHER" id="PTHR35810">
    <property type="entry name" value="CYTOPLASMIC PROTEIN-RELATED"/>
    <property type="match status" value="1"/>
</dbReference>
<sequence>MPTATQDILLYQSPDGQIRLDVQLDHDTVWLTQAQLTELFETTKQNVSLHIRNIFKEGELEEAISVKESLTLIPDGREYSIKHYNLDVIISVGYRVKSKRGTNFRQWATQVLRQYLVQGYALNEQRLRQSQRQLTDLKRCLV</sequence>
<keyword evidence="2" id="KW-1185">Reference proteome</keyword>
<evidence type="ECO:0000313" key="1">
    <source>
        <dbReference type="EMBL" id="NML65100.1"/>
    </source>
</evidence>
<protein>
    <submittedName>
        <fullName evidence="1">Death-on-curing protein</fullName>
    </submittedName>
</protein>